<dbReference type="AlphaFoldDB" id="A0A1D1W5T6"/>
<protein>
    <recommendedName>
        <fullName evidence="4">Transposase Tc1-like domain-containing protein</fullName>
    </recommendedName>
</protein>
<dbReference type="Proteomes" id="UP000186922">
    <property type="component" value="Unassembled WGS sequence"/>
</dbReference>
<evidence type="ECO:0000256" key="1">
    <source>
        <dbReference type="SAM" id="MobiDB-lite"/>
    </source>
</evidence>
<evidence type="ECO:0000313" key="3">
    <source>
        <dbReference type="Proteomes" id="UP000186922"/>
    </source>
</evidence>
<organism evidence="2 3">
    <name type="scientific">Ramazzottius varieornatus</name>
    <name type="common">Water bear</name>
    <name type="synonym">Tardigrade</name>
    <dbReference type="NCBI Taxonomy" id="947166"/>
    <lineage>
        <taxon>Eukaryota</taxon>
        <taxon>Metazoa</taxon>
        <taxon>Ecdysozoa</taxon>
        <taxon>Tardigrada</taxon>
        <taxon>Eutardigrada</taxon>
        <taxon>Parachela</taxon>
        <taxon>Hypsibioidea</taxon>
        <taxon>Ramazzottiidae</taxon>
        <taxon>Ramazzottius</taxon>
    </lineage>
</organism>
<accession>A0A1D1W5T6</accession>
<proteinExistence type="predicted"/>
<name>A0A1D1W5T6_RAMVA</name>
<keyword evidence="3" id="KW-1185">Reference proteome</keyword>
<feature type="compositionally biased region" description="Basic and acidic residues" evidence="1">
    <location>
        <begin position="1"/>
        <end position="10"/>
    </location>
</feature>
<dbReference type="EMBL" id="BDGG01000013">
    <property type="protein sequence ID" value="GAV06359.1"/>
    <property type="molecule type" value="Genomic_DNA"/>
</dbReference>
<evidence type="ECO:0008006" key="4">
    <source>
        <dbReference type="Google" id="ProtNLM"/>
    </source>
</evidence>
<dbReference type="OrthoDB" id="10006939at2759"/>
<reference evidence="2 3" key="1">
    <citation type="journal article" date="2016" name="Nat. Commun.">
        <title>Extremotolerant tardigrade genome and improved radiotolerance of human cultured cells by tardigrade-unique protein.</title>
        <authorList>
            <person name="Hashimoto T."/>
            <person name="Horikawa D.D."/>
            <person name="Saito Y."/>
            <person name="Kuwahara H."/>
            <person name="Kozuka-Hata H."/>
            <person name="Shin-I T."/>
            <person name="Minakuchi Y."/>
            <person name="Ohishi K."/>
            <person name="Motoyama A."/>
            <person name="Aizu T."/>
            <person name="Enomoto A."/>
            <person name="Kondo K."/>
            <person name="Tanaka S."/>
            <person name="Hara Y."/>
            <person name="Koshikawa S."/>
            <person name="Sagara H."/>
            <person name="Miura T."/>
            <person name="Yokobori S."/>
            <person name="Miyagawa K."/>
            <person name="Suzuki Y."/>
            <person name="Kubo T."/>
            <person name="Oyama M."/>
            <person name="Kohara Y."/>
            <person name="Fujiyama A."/>
            <person name="Arakawa K."/>
            <person name="Katayama T."/>
            <person name="Toyoda A."/>
            <person name="Kunieda T."/>
        </authorList>
    </citation>
    <scope>NUCLEOTIDE SEQUENCE [LARGE SCALE GENOMIC DNA]</scope>
    <source>
        <strain evidence="2 3">YOKOZUNA-1</strain>
    </source>
</reference>
<evidence type="ECO:0000313" key="2">
    <source>
        <dbReference type="EMBL" id="GAV06359.1"/>
    </source>
</evidence>
<comment type="caution">
    <text evidence="2">The sequence shown here is derived from an EMBL/GenBank/DDBJ whole genome shotgun (WGS) entry which is preliminary data.</text>
</comment>
<sequence length="153" mass="17641">MGKLIKKEGQKQIGWARPEKKLPPQNLPTVRTRNNIRKVKKAVLKKNPDSRRKLARKLGCSYYTVGQIIRQDLGLVARKKTKVNHLTAAQKEQRGDRIRKIFTMDETWLTLDDCNSEGEYYYTDGVLEIPGTECRGPTSPELETWLLFVTIII</sequence>
<gene>
    <name evidence="2" type="primary">RvY_16368-1</name>
    <name evidence="2" type="synonym">RvY_16368.1</name>
    <name evidence="2" type="ORF">RvY_16368</name>
</gene>
<feature type="region of interest" description="Disordered" evidence="1">
    <location>
        <begin position="1"/>
        <end position="26"/>
    </location>
</feature>